<dbReference type="Gene3D" id="3.40.630.30">
    <property type="match status" value="1"/>
</dbReference>
<proteinExistence type="predicted"/>
<name>A0A0S7E6A0_9FLAO</name>
<organism evidence="1 2">
    <name type="scientific">Myroides odoratimimus</name>
    <dbReference type="NCBI Taxonomy" id="76832"/>
    <lineage>
        <taxon>Bacteria</taxon>
        <taxon>Pseudomonadati</taxon>
        <taxon>Bacteroidota</taxon>
        <taxon>Flavobacteriia</taxon>
        <taxon>Flavobacteriales</taxon>
        <taxon>Flavobacteriaceae</taxon>
        <taxon>Myroides</taxon>
    </lineage>
</organism>
<evidence type="ECO:0000313" key="1">
    <source>
        <dbReference type="EMBL" id="ALU27070.1"/>
    </source>
</evidence>
<evidence type="ECO:0000313" key="2">
    <source>
        <dbReference type="Proteomes" id="UP000069030"/>
    </source>
</evidence>
<accession>A0A0S7E6A0</accession>
<reference evidence="1 2" key="1">
    <citation type="journal article" date="2016" name="J. Zhejiang Univ. Sci. B">
        <title>Antibiotic resistance mechanisms of Myroides sp.</title>
        <authorList>
            <person name="Hu S."/>
            <person name="Yuan S."/>
            <person name="Qu H."/>
            <person name="Jiang T."/>
            <person name="Zhou Y."/>
            <person name="Wang M."/>
            <person name="Ming D."/>
        </authorList>
    </citation>
    <scope>NUCLEOTIDE SEQUENCE [LARGE SCALE GENOMIC DNA]</scope>
    <source>
        <strain evidence="1 2">PR63039</strain>
    </source>
</reference>
<dbReference type="RefSeq" id="WP_006259076.1">
    <property type="nucleotide sequence ID" value="NZ_BCMQ01000003.1"/>
</dbReference>
<sequence length="255" mass="29319">MTQITSYTFSTAKALTAEQNIDYNHQVDQFNVWPAYVLADTVNLTYWDSIYELFADYQFYLLEANVVVGNGNCIPLHLTAEELADLPEGGWDWALEKAVKDHEKGLIPNTLCALQIGLNKNYQGKGISHKLIQYMKSIALSTEMNAFILPIRPNLKTNFPLISMDDYIQWENEEGLPYDAWIRTHIKGGAHIVKICQRSMAVEGSIAEWEEWANMKFRSSGEYILPVLLNPIQIDLEMDKGEYIEPNVWMRYELD</sequence>
<dbReference type="KEGG" id="mod:AS202_13305"/>
<gene>
    <name evidence="1" type="ORF">AS202_13305</name>
</gene>
<protein>
    <submittedName>
        <fullName evidence="1">Uncharacterized protein</fullName>
    </submittedName>
</protein>
<dbReference type="Proteomes" id="UP000069030">
    <property type="component" value="Chromosome"/>
</dbReference>
<dbReference type="eggNOG" id="COG0456">
    <property type="taxonomic scope" value="Bacteria"/>
</dbReference>
<dbReference type="EMBL" id="CP013690">
    <property type="protein sequence ID" value="ALU27070.1"/>
    <property type="molecule type" value="Genomic_DNA"/>
</dbReference>
<dbReference type="AlphaFoldDB" id="A0A0S7E6A0"/>